<comment type="caution">
    <text evidence="2">The sequence shown here is derived from an EMBL/GenBank/DDBJ whole genome shotgun (WGS) entry which is preliminary data.</text>
</comment>
<gene>
    <name evidence="2" type="ORF">FB559_7567</name>
</gene>
<dbReference type="AlphaFoldDB" id="A0A543BZR2"/>
<reference evidence="2 3" key="1">
    <citation type="submission" date="2019-06" db="EMBL/GenBank/DDBJ databases">
        <title>Sequencing the genomes of 1000 actinobacteria strains.</title>
        <authorList>
            <person name="Klenk H.-P."/>
        </authorList>
    </citation>
    <scope>NUCLEOTIDE SEQUENCE [LARGE SCALE GENOMIC DNA]</scope>
    <source>
        <strain evidence="2 3">DSM 102200</strain>
    </source>
</reference>
<keyword evidence="3" id="KW-1185">Reference proteome</keyword>
<evidence type="ECO:0000256" key="1">
    <source>
        <dbReference type="SAM" id="MobiDB-lite"/>
    </source>
</evidence>
<proteinExistence type="predicted"/>
<sequence length="115" mass="13879">MKVWPASNHSKPTLSGLRKRRSRPSTDLANWVLHEEKLLVETWFAGDGELYGAWRDRLWTEMHDTMNHPERTRRQTADEEYVVMTAFDGNWSQYRICRDRLREELWQIMKVTKSR</sequence>
<evidence type="ECO:0000313" key="2">
    <source>
        <dbReference type="EMBL" id="TQL90266.1"/>
    </source>
</evidence>
<dbReference type="Proteomes" id="UP000316096">
    <property type="component" value="Unassembled WGS sequence"/>
</dbReference>
<name>A0A543BZR2_9ACTN</name>
<accession>A0A543BZR2</accession>
<feature type="region of interest" description="Disordered" evidence="1">
    <location>
        <begin position="1"/>
        <end position="23"/>
    </location>
</feature>
<organism evidence="2 3">
    <name type="scientific">Actinoallomurus bryophytorum</name>
    <dbReference type="NCBI Taxonomy" id="1490222"/>
    <lineage>
        <taxon>Bacteria</taxon>
        <taxon>Bacillati</taxon>
        <taxon>Actinomycetota</taxon>
        <taxon>Actinomycetes</taxon>
        <taxon>Streptosporangiales</taxon>
        <taxon>Thermomonosporaceae</taxon>
        <taxon>Actinoallomurus</taxon>
    </lineage>
</organism>
<dbReference type="EMBL" id="VFOZ01000002">
    <property type="protein sequence ID" value="TQL90266.1"/>
    <property type="molecule type" value="Genomic_DNA"/>
</dbReference>
<evidence type="ECO:0000313" key="3">
    <source>
        <dbReference type="Proteomes" id="UP000316096"/>
    </source>
</evidence>
<dbReference type="RefSeq" id="WP_141962324.1">
    <property type="nucleotide sequence ID" value="NZ_VFOZ01000002.1"/>
</dbReference>
<protein>
    <submittedName>
        <fullName evidence="2">Uncharacterized protein</fullName>
    </submittedName>
</protein>